<protein>
    <submittedName>
        <fullName evidence="2">(apollo) hypothetical protein</fullName>
    </submittedName>
</protein>
<proteinExistence type="predicted"/>
<comment type="caution">
    <text evidence="2">The sequence shown here is derived from an EMBL/GenBank/DDBJ whole genome shotgun (WGS) entry which is preliminary data.</text>
</comment>
<feature type="region of interest" description="Disordered" evidence="1">
    <location>
        <begin position="53"/>
        <end position="82"/>
    </location>
</feature>
<name>A0A8S3W131_PARAO</name>
<dbReference type="EMBL" id="CAJQZP010000040">
    <property type="protein sequence ID" value="CAG4934353.1"/>
    <property type="molecule type" value="Genomic_DNA"/>
</dbReference>
<reference evidence="2" key="1">
    <citation type="submission" date="2021-04" db="EMBL/GenBank/DDBJ databases">
        <authorList>
            <person name="Tunstrom K."/>
        </authorList>
    </citation>
    <scope>NUCLEOTIDE SEQUENCE</scope>
</reference>
<keyword evidence="3" id="KW-1185">Reference proteome</keyword>
<feature type="compositionally biased region" description="Basic and acidic residues" evidence="1">
    <location>
        <begin position="73"/>
        <end position="82"/>
    </location>
</feature>
<dbReference type="AlphaFoldDB" id="A0A8S3W131"/>
<evidence type="ECO:0000256" key="1">
    <source>
        <dbReference type="SAM" id="MobiDB-lite"/>
    </source>
</evidence>
<sequence length="82" mass="8321">MLSGSTWAGGCSKPQANGRYINHSGRTDGHNGACAIGMGSACVHYNGGVAEAHGKRGFGEGSSSEPHTCAIATRDDRLSASK</sequence>
<organism evidence="2 3">
    <name type="scientific">Parnassius apollo</name>
    <name type="common">Apollo butterfly</name>
    <name type="synonym">Papilio apollo</name>
    <dbReference type="NCBI Taxonomy" id="110799"/>
    <lineage>
        <taxon>Eukaryota</taxon>
        <taxon>Metazoa</taxon>
        <taxon>Ecdysozoa</taxon>
        <taxon>Arthropoda</taxon>
        <taxon>Hexapoda</taxon>
        <taxon>Insecta</taxon>
        <taxon>Pterygota</taxon>
        <taxon>Neoptera</taxon>
        <taxon>Endopterygota</taxon>
        <taxon>Lepidoptera</taxon>
        <taxon>Glossata</taxon>
        <taxon>Ditrysia</taxon>
        <taxon>Papilionoidea</taxon>
        <taxon>Papilionidae</taxon>
        <taxon>Parnassiinae</taxon>
        <taxon>Parnassini</taxon>
        <taxon>Parnassius</taxon>
        <taxon>Parnassius</taxon>
    </lineage>
</organism>
<dbReference type="Proteomes" id="UP000691718">
    <property type="component" value="Unassembled WGS sequence"/>
</dbReference>
<evidence type="ECO:0000313" key="3">
    <source>
        <dbReference type="Proteomes" id="UP000691718"/>
    </source>
</evidence>
<feature type="region of interest" description="Disordered" evidence="1">
    <location>
        <begin position="1"/>
        <end position="23"/>
    </location>
</feature>
<gene>
    <name evidence="2" type="ORF">PAPOLLO_LOCUS804</name>
</gene>
<evidence type="ECO:0000313" key="2">
    <source>
        <dbReference type="EMBL" id="CAG4934353.1"/>
    </source>
</evidence>
<accession>A0A8S3W131</accession>